<dbReference type="Proteomes" id="UP000195402">
    <property type="component" value="Unassembled WGS sequence"/>
</dbReference>
<feature type="compositionally biased region" description="Polar residues" evidence="1">
    <location>
        <begin position="247"/>
        <end position="264"/>
    </location>
</feature>
<organism evidence="2 3">
    <name type="scientific">Macleaya cordata</name>
    <name type="common">Five-seeded plume-poppy</name>
    <name type="synonym">Bocconia cordata</name>
    <dbReference type="NCBI Taxonomy" id="56857"/>
    <lineage>
        <taxon>Eukaryota</taxon>
        <taxon>Viridiplantae</taxon>
        <taxon>Streptophyta</taxon>
        <taxon>Embryophyta</taxon>
        <taxon>Tracheophyta</taxon>
        <taxon>Spermatophyta</taxon>
        <taxon>Magnoliopsida</taxon>
        <taxon>Ranunculales</taxon>
        <taxon>Papaveraceae</taxon>
        <taxon>Papaveroideae</taxon>
        <taxon>Macleaya</taxon>
    </lineage>
</organism>
<feature type="compositionally biased region" description="Polar residues" evidence="1">
    <location>
        <begin position="51"/>
        <end position="77"/>
    </location>
</feature>
<dbReference type="STRING" id="56857.A0A200QJ40"/>
<feature type="compositionally biased region" description="Basic and acidic residues" evidence="1">
    <location>
        <begin position="8"/>
        <end position="26"/>
    </location>
</feature>
<dbReference type="PANTHER" id="PTHR33312">
    <property type="entry name" value="MEMBRANE-ASSOCIATED KINASE REGULATOR 4-RELATED"/>
    <property type="match status" value="1"/>
</dbReference>
<feature type="compositionally biased region" description="Low complexity" evidence="1">
    <location>
        <begin position="134"/>
        <end position="146"/>
    </location>
</feature>
<sequence>MDTQQPQMKKEREEEEEKSKPAEPKELGQSTKKPTELTTITCSSSPPSPSHEFSFTISLQPSSTNSLPDKTNSSSPPSFAIDLSPADEIFFHGHLLPLHLLSHLPISPRSSTNSFGCSTPPIKDVLEDQKPTTNNNNNCNNNSSSNDQYHSNSGGTKKRIKVKSFSLFSPAKWRKQCEIGNREEENDDETTKKKVRFDASHILKRYLRMVRPLLFFRGRTKNCQLQMKTHSFSSNSNFKGKQEQSIRRNSAPASMQTSATNSGSLAKVKFPSSIKDSSMEELQSAIEAAIAHCKSSSTAKEEKLKFQY</sequence>
<feature type="region of interest" description="Disordered" evidence="1">
    <location>
        <begin position="232"/>
        <end position="266"/>
    </location>
</feature>
<accession>A0A200QJ40</accession>
<feature type="region of interest" description="Disordered" evidence="1">
    <location>
        <begin position="109"/>
        <end position="156"/>
    </location>
</feature>
<feature type="region of interest" description="Disordered" evidence="1">
    <location>
        <begin position="1"/>
        <end position="79"/>
    </location>
</feature>
<dbReference type="GO" id="GO:0005886">
    <property type="term" value="C:plasma membrane"/>
    <property type="evidence" value="ECO:0007669"/>
    <property type="project" value="InterPro"/>
</dbReference>
<comment type="caution">
    <text evidence="2">The sequence shown here is derived from an EMBL/GenBank/DDBJ whole genome shotgun (WGS) entry which is preliminary data.</text>
</comment>
<dbReference type="OMA" id="HRNTREN"/>
<dbReference type="PANTHER" id="PTHR33312:SF19">
    <property type="entry name" value="BRI1 KINASE INHIBITOR 1"/>
    <property type="match status" value="1"/>
</dbReference>
<gene>
    <name evidence="2" type="ORF">BVC80_8983g27</name>
</gene>
<protein>
    <recommendedName>
        <fullName evidence="4">BRI1 kinase inhibitor 1</fullName>
    </recommendedName>
</protein>
<dbReference type="InParanoid" id="A0A200QJ40"/>
<proteinExistence type="predicted"/>
<evidence type="ECO:0000313" key="2">
    <source>
        <dbReference type="EMBL" id="OVA10455.1"/>
    </source>
</evidence>
<keyword evidence="3" id="KW-1185">Reference proteome</keyword>
<dbReference type="FunCoup" id="A0A200QJ40">
    <property type="interactions" value="599"/>
</dbReference>
<dbReference type="EMBL" id="MVGT01001902">
    <property type="protein sequence ID" value="OVA10455.1"/>
    <property type="molecule type" value="Genomic_DNA"/>
</dbReference>
<reference evidence="2 3" key="1">
    <citation type="journal article" date="2017" name="Mol. Plant">
        <title>The Genome of Medicinal Plant Macleaya cordata Provides New Insights into Benzylisoquinoline Alkaloids Metabolism.</title>
        <authorList>
            <person name="Liu X."/>
            <person name="Liu Y."/>
            <person name="Huang P."/>
            <person name="Ma Y."/>
            <person name="Qing Z."/>
            <person name="Tang Q."/>
            <person name="Cao H."/>
            <person name="Cheng P."/>
            <person name="Zheng Y."/>
            <person name="Yuan Z."/>
            <person name="Zhou Y."/>
            <person name="Liu J."/>
            <person name="Tang Z."/>
            <person name="Zhuo Y."/>
            <person name="Zhang Y."/>
            <person name="Yu L."/>
            <person name="Huang J."/>
            <person name="Yang P."/>
            <person name="Peng Q."/>
            <person name="Zhang J."/>
            <person name="Jiang W."/>
            <person name="Zhang Z."/>
            <person name="Lin K."/>
            <person name="Ro D.K."/>
            <person name="Chen X."/>
            <person name="Xiong X."/>
            <person name="Shang Y."/>
            <person name="Huang S."/>
            <person name="Zeng J."/>
        </authorList>
    </citation>
    <scope>NUCLEOTIDE SEQUENCE [LARGE SCALE GENOMIC DNA]</scope>
    <source>
        <strain evidence="3">cv. BLH2017</strain>
        <tissue evidence="2">Root</tissue>
    </source>
</reference>
<evidence type="ECO:0008006" key="4">
    <source>
        <dbReference type="Google" id="ProtNLM"/>
    </source>
</evidence>
<dbReference type="GO" id="GO:0019210">
    <property type="term" value="F:kinase inhibitor activity"/>
    <property type="evidence" value="ECO:0007669"/>
    <property type="project" value="InterPro"/>
</dbReference>
<evidence type="ECO:0000313" key="3">
    <source>
        <dbReference type="Proteomes" id="UP000195402"/>
    </source>
</evidence>
<dbReference type="InterPro" id="IPR039620">
    <property type="entry name" value="BKI1/MAKR1/3/4"/>
</dbReference>
<evidence type="ECO:0000256" key="1">
    <source>
        <dbReference type="SAM" id="MobiDB-lite"/>
    </source>
</evidence>
<dbReference type="AlphaFoldDB" id="A0A200QJ40"/>
<dbReference type="OrthoDB" id="1709800at2759"/>
<feature type="compositionally biased region" description="Polar residues" evidence="1">
    <location>
        <begin position="28"/>
        <end position="42"/>
    </location>
</feature>
<name>A0A200QJ40_MACCD</name>